<dbReference type="InterPro" id="IPR032466">
    <property type="entry name" value="Metal_Hydrolase"/>
</dbReference>
<dbReference type="Gene3D" id="3.20.20.140">
    <property type="entry name" value="Metal-dependent hydrolases"/>
    <property type="match status" value="1"/>
</dbReference>
<dbReference type="NCBIfam" id="NF005365">
    <property type="entry name" value="PRK06886.1"/>
    <property type="match status" value="1"/>
</dbReference>
<dbReference type="InterPro" id="IPR052349">
    <property type="entry name" value="Metallo-hydrolase_Enzymes"/>
</dbReference>
<protein>
    <recommendedName>
        <fullName evidence="1">Amidohydrolase-related domain-containing protein</fullName>
    </recommendedName>
</protein>
<dbReference type="Proteomes" id="UP000177693">
    <property type="component" value="Unassembled WGS sequence"/>
</dbReference>
<evidence type="ECO:0000259" key="1">
    <source>
        <dbReference type="Pfam" id="PF01979"/>
    </source>
</evidence>
<reference evidence="2 3" key="1">
    <citation type="journal article" date="2016" name="Nat. Commun.">
        <title>Thousands of microbial genomes shed light on interconnected biogeochemical processes in an aquifer system.</title>
        <authorList>
            <person name="Anantharaman K."/>
            <person name="Brown C.T."/>
            <person name="Hug L.A."/>
            <person name="Sharon I."/>
            <person name="Castelle C.J."/>
            <person name="Probst A.J."/>
            <person name="Thomas B.C."/>
            <person name="Singh A."/>
            <person name="Wilkins M.J."/>
            <person name="Karaoz U."/>
            <person name="Brodie E.L."/>
            <person name="Williams K.H."/>
            <person name="Hubbard S.S."/>
            <person name="Banfield J.F."/>
        </authorList>
    </citation>
    <scope>NUCLEOTIDE SEQUENCE [LARGE SCALE GENOMIC DNA]</scope>
</reference>
<dbReference type="PANTHER" id="PTHR32027:SF0">
    <property type="entry name" value="CYTOSINE DEAMINASE"/>
    <property type="match status" value="1"/>
</dbReference>
<dbReference type="InterPro" id="IPR006680">
    <property type="entry name" value="Amidohydro-rel"/>
</dbReference>
<gene>
    <name evidence="2" type="ORF">A3I23_04105</name>
</gene>
<dbReference type="PANTHER" id="PTHR32027">
    <property type="entry name" value="CYTOSINE DEAMINASE"/>
    <property type="match status" value="1"/>
</dbReference>
<sequence>MLEAIKQNGGFVSCHAHFDKAFYITKDRLEDSNVDMEKKWNMSDDIKRKSTEEEIANRIRIALDIMVAQGVQLTATFVDAYEAVGHKAIDAALKVKEEYKNKIKMLIATQPLGGLVDDKARALYEEITAKADIAGGLPSKDRPNDEKSLDHLFEIAKKLNKPVHVHIDQENNPNERDTQKLIAAVERHSYQGRTVAIHAVSTSAQPKEYRHDLYKKMADLGIAVVVCPSAMLSQKQFDQFLAPGHNSIANVPEMLEAGVLVGLGVDNIADFYLPFVDGDMWTELRMLQETCRYHDFDQLVKIASVNGAKILKYR</sequence>
<evidence type="ECO:0000313" key="2">
    <source>
        <dbReference type="EMBL" id="OGJ00568.1"/>
    </source>
</evidence>
<dbReference type="Pfam" id="PF01979">
    <property type="entry name" value="Amidohydro_1"/>
    <property type="match status" value="1"/>
</dbReference>
<feature type="domain" description="Amidohydrolase-related" evidence="1">
    <location>
        <begin position="10"/>
        <end position="312"/>
    </location>
</feature>
<comment type="caution">
    <text evidence="2">The sequence shown here is derived from an EMBL/GenBank/DDBJ whole genome shotgun (WGS) entry which is preliminary data.</text>
</comment>
<accession>A0A1F6Y2F6</accession>
<dbReference type="GO" id="GO:0016814">
    <property type="term" value="F:hydrolase activity, acting on carbon-nitrogen (but not peptide) bonds, in cyclic amidines"/>
    <property type="evidence" value="ECO:0007669"/>
    <property type="project" value="TreeGrafter"/>
</dbReference>
<dbReference type="AlphaFoldDB" id="A0A1F6Y2F6"/>
<organism evidence="2 3">
    <name type="scientific">Candidatus Nomurabacteria bacterium RIFCSPLOWO2_02_FULL_40_67</name>
    <dbReference type="NCBI Taxonomy" id="1801787"/>
    <lineage>
        <taxon>Bacteria</taxon>
        <taxon>Candidatus Nomuraibacteriota</taxon>
    </lineage>
</organism>
<name>A0A1F6Y2F6_9BACT</name>
<proteinExistence type="predicted"/>
<evidence type="ECO:0000313" key="3">
    <source>
        <dbReference type="Proteomes" id="UP000177693"/>
    </source>
</evidence>
<dbReference type="EMBL" id="MFVL01000035">
    <property type="protein sequence ID" value="OGJ00568.1"/>
    <property type="molecule type" value="Genomic_DNA"/>
</dbReference>
<dbReference type="SUPFAM" id="SSF51556">
    <property type="entry name" value="Metallo-dependent hydrolases"/>
    <property type="match status" value="1"/>
</dbReference>